<dbReference type="InterPro" id="IPR038158">
    <property type="entry name" value="H-NOX_domain_sf"/>
</dbReference>
<dbReference type="RefSeq" id="WP_168550961.1">
    <property type="nucleotide sequence ID" value="NZ_JAAWWL010000001.1"/>
</dbReference>
<sequence length="180" mass="20355">MKGIVFDEFLQMVEANYGLITVDSIITKSDLPSGGVYTTVGTYDFNEMVALVTELSQEIDVPVPDLLHHFGHYLFDSLVKTHPEVVSSYSSPLSLIASIEDHIHVHVKKLYPDAELPTFKILEQTDTQLRLVYTSSRGLYMLAKGLMEKTFEHFGQKVNVDFKLLREDGKEVEFTLKQVG</sequence>
<organism evidence="2 3">
    <name type="scientific">Croceivirga thetidis</name>
    <dbReference type="NCBI Taxonomy" id="2721623"/>
    <lineage>
        <taxon>Bacteria</taxon>
        <taxon>Pseudomonadati</taxon>
        <taxon>Bacteroidota</taxon>
        <taxon>Flavobacteriia</taxon>
        <taxon>Flavobacteriales</taxon>
        <taxon>Flavobacteriaceae</taxon>
        <taxon>Croceivirga</taxon>
    </lineage>
</organism>
<evidence type="ECO:0000313" key="2">
    <source>
        <dbReference type="EMBL" id="NKI30725.1"/>
    </source>
</evidence>
<keyword evidence="3" id="KW-1185">Reference proteome</keyword>
<evidence type="ECO:0000313" key="3">
    <source>
        <dbReference type="Proteomes" id="UP000718451"/>
    </source>
</evidence>
<dbReference type="EMBL" id="JAAWWL010000001">
    <property type="protein sequence ID" value="NKI30725.1"/>
    <property type="molecule type" value="Genomic_DNA"/>
</dbReference>
<dbReference type="Proteomes" id="UP000718451">
    <property type="component" value="Unassembled WGS sequence"/>
</dbReference>
<gene>
    <name evidence="2" type="ORF">HCU67_02130</name>
</gene>
<reference evidence="2 3" key="1">
    <citation type="submission" date="2020-04" db="EMBL/GenBank/DDBJ databases">
        <authorList>
            <person name="Yoon J."/>
        </authorList>
    </citation>
    <scope>NUCLEOTIDE SEQUENCE [LARGE SCALE GENOMIC DNA]</scope>
    <source>
        <strain evidence="2 3">DJ-13</strain>
    </source>
</reference>
<name>A0ABX1GLE5_9FLAO</name>
<comment type="caution">
    <text evidence="2">The sequence shown here is derived from an EMBL/GenBank/DDBJ whole genome shotgun (WGS) entry which is preliminary data.</text>
</comment>
<accession>A0ABX1GLE5</accession>
<dbReference type="InterPro" id="IPR024096">
    <property type="entry name" value="NO_sig/Golgi_transp_ligand-bd"/>
</dbReference>
<feature type="domain" description="Heme NO-binding" evidence="1">
    <location>
        <begin position="2"/>
        <end position="160"/>
    </location>
</feature>
<proteinExistence type="predicted"/>
<dbReference type="Gene3D" id="3.90.1520.10">
    <property type="entry name" value="H-NOX domain"/>
    <property type="match status" value="1"/>
</dbReference>
<protein>
    <recommendedName>
        <fullName evidence="1">Heme NO-binding domain-containing protein</fullName>
    </recommendedName>
</protein>
<dbReference type="SUPFAM" id="SSF111126">
    <property type="entry name" value="Ligand-binding domain in the NO signalling and Golgi transport"/>
    <property type="match status" value="1"/>
</dbReference>
<dbReference type="Pfam" id="PF07700">
    <property type="entry name" value="HNOB"/>
    <property type="match status" value="1"/>
</dbReference>
<evidence type="ECO:0000259" key="1">
    <source>
        <dbReference type="Pfam" id="PF07700"/>
    </source>
</evidence>
<dbReference type="InterPro" id="IPR011644">
    <property type="entry name" value="Heme_NO-bd"/>
</dbReference>